<dbReference type="EMBL" id="JBHUOG010000002">
    <property type="protein sequence ID" value="MFD2795521.1"/>
    <property type="molecule type" value="Genomic_DNA"/>
</dbReference>
<gene>
    <name evidence="2" type="ORF">ACFS27_18325</name>
</gene>
<feature type="transmembrane region" description="Helical" evidence="1">
    <location>
        <begin position="406"/>
        <end position="430"/>
    </location>
</feature>
<feature type="transmembrane region" description="Helical" evidence="1">
    <location>
        <begin position="40"/>
        <end position="60"/>
    </location>
</feature>
<feature type="transmembrane region" description="Helical" evidence="1">
    <location>
        <begin position="442"/>
        <end position="464"/>
    </location>
</feature>
<comment type="caution">
    <text evidence="2">The sequence shown here is derived from an EMBL/GenBank/DDBJ whole genome shotgun (WGS) entry which is preliminary data.</text>
</comment>
<feature type="transmembrane region" description="Helical" evidence="1">
    <location>
        <begin position="314"/>
        <end position="337"/>
    </location>
</feature>
<organism evidence="2 3">
    <name type="scientific">Promicromonospora vindobonensis</name>
    <dbReference type="NCBI Taxonomy" id="195748"/>
    <lineage>
        <taxon>Bacteria</taxon>
        <taxon>Bacillati</taxon>
        <taxon>Actinomycetota</taxon>
        <taxon>Actinomycetes</taxon>
        <taxon>Micrococcales</taxon>
        <taxon>Promicromonosporaceae</taxon>
        <taxon>Promicromonospora</taxon>
    </lineage>
</organism>
<sequence length="539" mass="55645">MTAITTRSSATAVGAPATARRRALAGTRLLLATALRRDRLLLPLWALLIVVVAVGGGASVGSTYPTEQAVQDRYAQIQALPMFVLFQAQAFTATHEALVAQQAFGGTTIFAAIGAVLFVVRHTRSEEQRGRLELVRSSAVGHAAPLAAAVSLVGLTGLLIGLASAAGLAATGLPPTGSVLLGLIATGAVWIAVAVAAVLTQVFEHARTVGAVAVVIVYGLHFVRGVGHLTDTAWLTWASPSGWLEGTRAYAGDRWWPLALVLATVAAALALAFVLSARRDLGAGLIPARRGRATAPASLSGVAGMTWRQNRMPFLVWTLAFVALGLAFGSGGAAAVADYARSPWAADYAAAMGLDDPAAALFVYVEFVLVFPVAAYAILTLLRVRHDEVSGIAELTLAAPVARVRWVAASVGAALAGSASILALLGLTLAATAPDVDGVLPVALRLIPAVWVLIGVATLTFGIAPRATVPVAWLGLTIGVFGEILVKAGLPDVVYLTTSPFAHVSPYYTTPWSPYVLLALAAGLITAGLAGVRRRDLPR</sequence>
<keyword evidence="1" id="KW-0812">Transmembrane</keyword>
<protein>
    <submittedName>
        <fullName evidence="2">ABC transporter permease</fullName>
    </submittedName>
</protein>
<reference evidence="3" key="1">
    <citation type="journal article" date="2019" name="Int. J. Syst. Evol. Microbiol.">
        <title>The Global Catalogue of Microorganisms (GCM) 10K type strain sequencing project: providing services to taxonomists for standard genome sequencing and annotation.</title>
        <authorList>
            <consortium name="The Broad Institute Genomics Platform"/>
            <consortium name="The Broad Institute Genome Sequencing Center for Infectious Disease"/>
            <person name="Wu L."/>
            <person name="Ma J."/>
        </authorList>
    </citation>
    <scope>NUCLEOTIDE SEQUENCE [LARGE SCALE GENOMIC DNA]</scope>
    <source>
        <strain evidence="3">CCM 7044</strain>
    </source>
</reference>
<feature type="transmembrane region" description="Helical" evidence="1">
    <location>
        <begin position="140"/>
        <end position="166"/>
    </location>
</feature>
<dbReference type="RefSeq" id="WP_377185681.1">
    <property type="nucleotide sequence ID" value="NZ_JBHUOG010000002.1"/>
</dbReference>
<accession>A0ABW5VZG4</accession>
<feature type="transmembrane region" description="Helical" evidence="1">
    <location>
        <begin position="357"/>
        <end position="382"/>
    </location>
</feature>
<evidence type="ECO:0000256" key="1">
    <source>
        <dbReference type="SAM" id="Phobius"/>
    </source>
</evidence>
<name>A0ABW5VZG4_9MICO</name>
<feature type="transmembrane region" description="Helical" evidence="1">
    <location>
        <begin position="211"/>
        <end position="235"/>
    </location>
</feature>
<feature type="transmembrane region" description="Helical" evidence="1">
    <location>
        <begin position="255"/>
        <end position="275"/>
    </location>
</feature>
<keyword evidence="3" id="KW-1185">Reference proteome</keyword>
<proteinExistence type="predicted"/>
<evidence type="ECO:0000313" key="2">
    <source>
        <dbReference type="EMBL" id="MFD2795521.1"/>
    </source>
</evidence>
<keyword evidence="1" id="KW-0472">Membrane</keyword>
<feature type="transmembrane region" description="Helical" evidence="1">
    <location>
        <begin position="512"/>
        <end position="532"/>
    </location>
</feature>
<dbReference type="Proteomes" id="UP001597479">
    <property type="component" value="Unassembled WGS sequence"/>
</dbReference>
<keyword evidence="1" id="KW-1133">Transmembrane helix</keyword>
<feature type="transmembrane region" description="Helical" evidence="1">
    <location>
        <begin position="178"/>
        <end position="199"/>
    </location>
</feature>
<feature type="transmembrane region" description="Helical" evidence="1">
    <location>
        <begin position="471"/>
        <end position="490"/>
    </location>
</feature>
<feature type="transmembrane region" description="Helical" evidence="1">
    <location>
        <begin position="99"/>
        <end position="120"/>
    </location>
</feature>
<evidence type="ECO:0000313" key="3">
    <source>
        <dbReference type="Proteomes" id="UP001597479"/>
    </source>
</evidence>